<dbReference type="Proteomes" id="UP000606786">
    <property type="component" value="Unassembled WGS sequence"/>
</dbReference>
<accession>A0A811UQA8</accession>
<evidence type="ECO:0000313" key="1">
    <source>
        <dbReference type="EMBL" id="CAD7000911.1"/>
    </source>
</evidence>
<sequence length="69" mass="7964">MIDKPVDPPAKHKLYLHQFDVPSAYLNSDLHDNVQQQQQQKLTKLNTNLRIGHSSTCRHDISQSFVKLP</sequence>
<gene>
    <name evidence="1" type="ORF">CCAP1982_LOCUS9386</name>
</gene>
<reference evidence="1" key="1">
    <citation type="submission" date="2020-11" db="EMBL/GenBank/DDBJ databases">
        <authorList>
            <person name="Whitehead M."/>
        </authorList>
    </citation>
    <scope>NUCLEOTIDE SEQUENCE</scope>
    <source>
        <strain evidence="1">EGII</strain>
    </source>
</reference>
<keyword evidence="2" id="KW-1185">Reference proteome</keyword>
<comment type="caution">
    <text evidence="1">The sequence shown here is derived from an EMBL/GenBank/DDBJ whole genome shotgun (WGS) entry which is preliminary data.</text>
</comment>
<evidence type="ECO:0000313" key="2">
    <source>
        <dbReference type="Proteomes" id="UP000606786"/>
    </source>
</evidence>
<dbReference type="EMBL" id="CAJHJT010000023">
    <property type="protein sequence ID" value="CAD7000911.1"/>
    <property type="molecule type" value="Genomic_DNA"/>
</dbReference>
<dbReference type="AlphaFoldDB" id="A0A811UQA8"/>
<proteinExistence type="predicted"/>
<name>A0A811UQA8_CERCA</name>
<protein>
    <submittedName>
        <fullName evidence="1">(Mediterranean fruit fly) hypothetical protein</fullName>
    </submittedName>
</protein>
<organism evidence="1 2">
    <name type="scientific">Ceratitis capitata</name>
    <name type="common">Mediterranean fruit fly</name>
    <name type="synonym">Tephritis capitata</name>
    <dbReference type="NCBI Taxonomy" id="7213"/>
    <lineage>
        <taxon>Eukaryota</taxon>
        <taxon>Metazoa</taxon>
        <taxon>Ecdysozoa</taxon>
        <taxon>Arthropoda</taxon>
        <taxon>Hexapoda</taxon>
        <taxon>Insecta</taxon>
        <taxon>Pterygota</taxon>
        <taxon>Neoptera</taxon>
        <taxon>Endopterygota</taxon>
        <taxon>Diptera</taxon>
        <taxon>Brachycera</taxon>
        <taxon>Muscomorpha</taxon>
        <taxon>Tephritoidea</taxon>
        <taxon>Tephritidae</taxon>
        <taxon>Ceratitis</taxon>
        <taxon>Ceratitis</taxon>
    </lineage>
</organism>